<evidence type="ECO:0000259" key="1">
    <source>
        <dbReference type="Pfam" id="PF00534"/>
    </source>
</evidence>
<feature type="domain" description="Glycosyl transferase family 1" evidence="1">
    <location>
        <begin position="209"/>
        <end position="354"/>
    </location>
</feature>
<dbReference type="PANTHER" id="PTHR12526">
    <property type="entry name" value="GLYCOSYLTRANSFERASE"/>
    <property type="match status" value="1"/>
</dbReference>
<dbReference type="RefSeq" id="WP_190826859.1">
    <property type="nucleotide sequence ID" value="NZ_CAWPPI010000039.1"/>
</dbReference>
<organism evidence="2 3">
    <name type="scientific">Iningainema tapete BLCC-T55</name>
    <dbReference type="NCBI Taxonomy" id="2748662"/>
    <lineage>
        <taxon>Bacteria</taxon>
        <taxon>Bacillati</taxon>
        <taxon>Cyanobacteriota</taxon>
        <taxon>Cyanophyceae</taxon>
        <taxon>Nostocales</taxon>
        <taxon>Scytonemataceae</taxon>
        <taxon>Iningainema tapete</taxon>
    </lineage>
</organism>
<gene>
    <name evidence="2" type="ORF">ICL16_09910</name>
</gene>
<dbReference type="EMBL" id="JACXAE010000039">
    <property type="protein sequence ID" value="MBD2772381.1"/>
    <property type="molecule type" value="Genomic_DNA"/>
</dbReference>
<dbReference type="GO" id="GO:0016757">
    <property type="term" value="F:glycosyltransferase activity"/>
    <property type="evidence" value="ECO:0007669"/>
    <property type="project" value="InterPro"/>
</dbReference>
<dbReference type="PANTHER" id="PTHR12526:SF630">
    <property type="entry name" value="GLYCOSYLTRANSFERASE"/>
    <property type="match status" value="1"/>
</dbReference>
<protein>
    <submittedName>
        <fullName evidence="2">Glycosyltransferase family 4 protein</fullName>
    </submittedName>
</protein>
<dbReference type="Gene3D" id="3.40.50.2000">
    <property type="entry name" value="Glycogen Phosphorylase B"/>
    <property type="match status" value="2"/>
</dbReference>
<reference evidence="2" key="1">
    <citation type="submission" date="2020-09" db="EMBL/GenBank/DDBJ databases">
        <title>Iningainema tapete sp. nov. (Scytonemataceae, Cyanobacteria) from greenhouses in central Florida (USA) produces two types of nodularin with biosynthetic potential for microcystin-LR and anabaenopeptins.</title>
        <authorList>
            <person name="Berthold D.E."/>
            <person name="Lefler F.W."/>
            <person name="Huang I.-S."/>
            <person name="Abdulla H."/>
            <person name="Zimba P.V."/>
            <person name="Laughinghouse H.D. IV."/>
        </authorList>
    </citation>
    <scope>NUCLEOTIDE SEQUENCE</scope>
    <source>
        <strain evidence="2">BLCCT55</strain>
    </source>
</reference>
<dbReference type="Proteomes" id="UP000629098">
    <property type="component" value="Unassembled WGS sequence"/>
</dbReference>
<name>A0A8J7C6T5_9CYAN</name>
<sequence>MKKRLLLISSNSSGRGGGERYLVYLTQGLRLLDCEVHVLLSTVNYMDTWAKALDAEGAQVHRRDLSGLRVRPLRFVQAIADKKQQQKVASVCKEIHPDAILVNQQYDEDGLDYITGALNADIATVGGVMHMPMTATKNQRPFGKQRGNLLRKWYIQHPYRLLFVSKGSLAEFRNYYNLPYPDNLVHHGCPFLEIGNEPDLSKFPYPLSTIGFIGQFVPQKNLQLLVEGWLWMRKQGIETRLLLVGDGSERNSIEKLLAAAPQETWHITGWQNHPEKYLSIIDIYAMTSHFEGLPLALLEAVGRGLPAVVTNFNGAVDVAEHTSWVKVVTKSDPVSVGKALADTIQNLSNLKKQAQDNQETFRRYFSPSRMAKDTLAALGIA</sequence>
<evidence type="ECO:0000313" key="3">
    <source>
        <dbReference type="Proteomes" id="UP000629098"/>
    </source>
</evidence>
<evidence type="ECO:0000313" key="2">
    <source>
        <dbReference type="EMBL" id="MBD2772381.1"/>
    </source>
</evidence>
<dbReference type="Pfam" id="PF00534">
    <property type="entry name" value="Glycos_transf_1"/>
    <property type="match status" value="1"/>
</dbReference>
<dbReference type="CDD" id="cd03801">
    <property type="entry name" value="GT4_PimA-like"/>
    <property type="match status" value="1"/>
</dbReference>
<keyword evidence="3" id="KW-1185">Reference proteome</keyword>
<dbReference type="AlphaFoldDB" id="A0A8J7C6T5"/>
<accession>A0A8J7C6T5</accession>
<dbReference type="InterPro" id="IPR001296">
    <property type="entry name" value="Glyco_trans_1"/>
</dbReference>
<dbReference type="SUPFAM" id="SSF53756">
    <property type="entry name" value="UDP-Glycosyltransferase/glycogen phosphorylase"/>
    <property type="match status" value="1"/>
</dbReference>
<proteinExistence type="predicted"/>
<comment type="caution">
    <text evidence="2">The sequence shown here is derived from an EMBL/GenBank/DDBJ whole genome shotgun (WGS) entry which is preliminary data.</text>
</comment>